<dbReference type="FunFam" id="1.10.555.10:FF:000003">
    <property type="entry name" value="Putative rho GTPase-activating protein 12"/>
    <property type="match status" value="1"/>
</dbReference>
<feature type="region of interest" description="Disordered" evidence="2">
    <location>
        <begin position="43"/>
        <end position="63"/>
    </location>
</feature>
<dbReference type="SMART" id="SM00233">
    <property type="entry name" value="PH"/>
    <property type="match status" value="1"/>
</dbReference>
<feature type="compositionally biased region" description="Basic and acidic residues" evidence="2">
    <location>
        <begin position="427"/>
        <end position="455"/>
    </location>
</feature>
<dbReference type="SUPFAM" id="SSF50729">
    <property type="entry name" value="PH domain-like"/>
    <property type="match status" value="1"/>
</dbReference>
<dbReference type="GO" id="GO:0005737">
    <property type="term" value="C:cytoplasm"/>
    <property type="evidence" value="ECO:0007669"/>
    <property type="project" value="TreeGrafter"/>
</dbReference>
<feature type="domain" description="WW" evidence="4">
    <location>
        <begin position="106"/>
        <end position="140"/>
    </location>
</feature>
<dbReference type="CDD" id="cd00201">
    <property type="entry name" value="WW"/>
    <property type="match status" value="2"/>
</dbReference>
<feature type="domain" description="Rho-GAP" evidence="5">
    <location>
        <begin position="505"/>
        <end position="694"/>
    </location>
</feature>
<dbReference type="SMART" id="SM00456">
    <property type="entry name" value="WW"/>
    <property type="match status" value="3"/>
</dbReference>
<feature type="region of interest" description="Disordered" evidence="2">
    <location>
        <begin position="85"/>
        <end position="105"/>
    </location>
</feature>
<dbReference type="Pfam" id="PF00620">
    <property type="entry name" value="RhoGAP"/>
    <property type="match status" value="1"/>
</dbReference>
<evidence type="ECO:0000259" key="3">
    <source>
        <dbReference type="PROSITE" id="PS50003"/>
    </source>
</evidence>
<feature type="region of interest" description="Disordered" evidence="2">
    <location>
        <begin position="249"/>
        <end position="274"/>
    </location>
</feature>
<dbReference type="PROSITE" id="PS50238">
    <property type="entry name" value="RHOGAP"/>
    <property type="match status" value="1"/>
</dbReference>
<dbReference type="PANTHER" id="PTHR23176:SF104">
    <property type="entry name" value="RHO GTPASE-ACTIVATING PROTEIN 27"/>
    <property type="match status" value="1"/>
</dbReference>
<dbReference type="AlphaFoldDB" id="A0AAV7Q9E4"/>
<evidence type="ECO:0000256" key="2">
    <source>
        <dbReference type="SAM" id="MobiDB-lite"/>
    </source>
</evidence>
<gene>
    <name evidence="6" type="ORF">NDU88_003303</name>
</gene>
<dbReference type="InterPro" id="IPR000198">
    <property type="entry name" value="RhoGAP_dom"/>
</dbReference>
<dbReference type="Pfam" id="PF00397">
    <property type="entry name" value="WW"/>
    <property type="match status" value="2"/>
</dbReference>
<dbReference type="Gene3D" id="1.10.555.10">
    <property type="entry name" value="Rho GTPase activation protein"/>
    <property type="match status" value="1"/>
</dbReference>
<dbReference type="PROSITE" id="PS01159">
    <property type="entry name" value="WW_DOMAIN_1"/>
    <property type="match status" value="3"/>
</dbReference>
<organism evidence="6 7">
    <name type="scientific">Pleurodeles waltl</name>
    <name type="common">Iberian ribbed newt</name>
    <dbReference type="NCBI Taxonomy" id="8319"/>
    <lineage>
        <taxon>Eukaryota</taxon>
        <taxon>Metazoa</taxon>
        <taxon>Chordata</taxon>
        <taxon>Craniata</taxon>
        <taxon>Vertebrata</taxon>
        <taxon>Euteleostomi</taxon>
        <taxon>Amphibia</taxon>
        <taxon>Batrachia</taxon>
        <taxon>Caudata</taxon>
        <taxon>Salamandroidea</taxon>
        <taxon>Salamandridae</taxon>
        <taxon>Pleurodelinae</taxon>
        <taxon>Pleurodeles</taxon>
    </lineage>
</organism>
<dbReference type="InterPro" id="IPR001202">
    <property type="entry name" value="WW_dom"/>
</dbReference>
<dbReference type="CDD" id="cd13233">
    <property type="entry name" value="PH_ARHGAP9-like"/>
    <property type="match status" value="1"/>
</dbReference>
<dbReference type="SUPFAM" id="SSF48350">
    <property type="entry name" value="GTPase activation domain, GAP"/>
    <property type="match status" value="1"/>
</dbReference>
<dbReference type="EMBL" id="JANPWB010000010">
    <property type="protein sequence ID" value="KAJ1136889.1"/>
    <property type="molecule type" value="Genomic_DNA"/>
</dbReference>
<reference evidence="6" key="1">
    <citation type="journal article" date="2022" name="bioRxiv">
        <title>Sequencing and chromosome-scale assembly of the giantPleurodeles waltlgenome.</title>
        <authorList>
            <person name="Brown T."/>
            <person name="Elewa A."/>
            <person name="Iarovenko S."/>
            <person name="Subramanian E."/>
            <person name="Araus A.J."/>
            <person name="Petzold A."/>
            <person name="Susuki M."/>
            <person name="Suzuki K.-i.T."/>
            <person name="Hayashi T."/>
            <person name="Toyoda A."/>
            <person name="Oliveira C."/>
            <person name="Osipova E."/>
            <person name="Leigh N.D."/>
            <person name="Simon A."/>
            <person name="Yun M.H."/>
        </authorList>
    </citation>
    <scope>NUCLEOTIDE SEQUENCE</scope>
    <source>
        <strain evidence="6">20211129_DDA</strain>
        <tissue evidence="6">Liver</tissue>
    </source>
</reference>
<dbReference type="PANTHER" id="PTHR23176">
    <property type="entry name" value="RHO/RAC/CDC GTPASE-ACTIVATING PROTEIN"/>
    <property type="match status" value="1"/>
</dbReference>
<dbReference type="InterPro" id="IPR036020">
    <property type="entry name" value="WW_dom_sf"/>
</dbReference>
<dbReference type="InterPro" id="IPR050729">
    <property type="entry name" value="Rho-GAP"/>
</dbReference>
<feature type="compositionally biased region" description="Low complexity" evidence="2">
    <location>
        <begin position="47"/>
        <end position="56"/>
    </location>
</feature>
<evidence type="ECO:0000256" key="1">
    <source>
        <dbReference type="ARBA" id="ARBA00022468"/>
    </source>
</evidence>
<dbReference type="Gene3D" id="2.30.29.30">
    <property type="entry name" value="Pleckstrin-homology domain (PH domain)/Phosphotyrosine-binding domain (PTB)"/>
    <property type="match status" value="1"/>
</dbReference>
<evidence type="ECO:0000313" key="7">
    <source>
        <dbReference type="Proteomes" id="UP001066276"/>
    </source>
</evidence>
<feature type="domain" description="WW" evidence="4">
    <location>
        <begin position="55"/>
        <end position="89"/>
    </location>
</feature>
<dbReference type="InterPro" id="IPR011993">
    <property type="entry name" value="PH-like_dom_sf"/>
</dbReference>
<dbReference type="GO" id="GO:0005096">
    <property type="term" value="F:GTPase activator activity"/>
    <property type="evidence" value="ECO:0007669"/>
    <property type="project" value="UniProtKB-KW"/>
</dbReference>
<dbReference type="InterPro" id="IPR001849">
    <property type="entry name" value="PH_domain"/>
</dbReference>
<dbReference type="CDD" id="cd04403">
    <property type="entry name" value="RhoGAP_ARHGAP27_15_12_9"/>
    <property type="match status" value="1"/>
</dbReference>
<dbReference type="Gene3D" id="2.20.70.10">
    <property type="match status" value="2"/>
</dbReference>
<feature type="compositionally biased region" description="Polar residues" evidence="2">
    <location>
        <begin position="249"/>
        <end position="260"/>
    </location>
</feature>
<keyword evidence="7" id="KW-1185">Reference proteome</keyword>
<keyword evidence="1" id="KW-0343">GTPase activation</keyword>
<protein>
    <recommendedName>
        <fullName evidence="8">Rho GTPase-activating protein 27</fullName>
    </recommendedName>
</protein>
<proteinExistence type="predicted"/>
<accession>A0AAV7Q9E4</accession>
<evidence type="ECO:0008006" key="8">
    <source>
        <dbReference type="Google" id="ProtNLM"/>
    </source>
</evidence>
<feature type="compositionally biased region" description="Polar residues" evidence="2">
    <location>
        <begin position="460"/>
        <end position="469"/>
    </location>
</feature>
<feature type="region of interest" description="Disordered" evidence="2">
    <location>
        <begin position="151"/>
        <end position="173"/>
    </location>
</feature>
<evidence type="ECO:0000259" key="4">
    <source>
        <dbReference type="PROSITE" id="PS50020"/>
    </source>
</evidence>
<dbReference type="PROSITE" id="PS50003">
    <property type="entry name" value="PH_DOMAIN"/>
    <property type="match status" value="1"/>
</dbReference>
<dbReference type="SUPFAM" id="SSF51045">
    <property type="entry name" value="WW domain"/>
    <property type="match status" value="2"/>
</dbReference>
<evidence type="ECO:0000259" key="5">
    <source>
        <dbReference type="PROSITE" id="PS50238"/>
    </source>
</evidence>
<evidence type="ECO:0000313" key="6">
    <source>
        <dbReference type="EMBL" id="KAJ1136889.1"/>
    </source>
</evidence>
<dbReference type="Proteomes" id="UP001066276">
    <property type="component" value="Chromosome 6"/>
</dbReference>
<dbReference type="Pfam" id="PF00169">
    <property type="entry name" value="PH"/>
    <property type="match status" value="1"/>
</dbReference>
<dbReference type="GO" id="GO:0007165">
    <property type="term" value="P:signal transduction"/>
    <property type="evidence" value="ECO:0007669"/>
    <property type="project" value="InterPro"/>
</dbReference>
<feature type="region of interest" description="Disordered" evidence="2">
    <location>
        <begin position="426"/>
        <end position="473"/>
    </location>
</feature>
<dbReference type="SMART" id="SM00324">
    <property type="entry name" value="RhoGAP"/>
    <property type="match status" value="1"/>
</dbReference>
<dbReference type="InterPro" id="IPR008936">
    <property type="entry name" value="Rho_GTPase_activation_prot"/>
</dbReference>
<feature type="domain" description="PH" evidence="3">
    <location>
        <begin position="315"/>
        <end position="420"/>
    </location>
</feature>
<sequence>MLAKMPGRLRRLSFRLSTSSQVSQETNSSPVYMNVAELRQEAAKAGSSSRLQSTSSTIDEWETHTDQDSGKLFYYNSLTGETTWETPFYQSDDPVNSPNSVNSEASPIESEWERYFDEPTGRFFFYNSSTGETSWQPPEQEELSPHEMKPMYSPFPTMEQRPPTPETDYPENSPEYDTFPAEDYSPQETHHNFFFPFIQPERSPIAYDDIDSPPGWSCEINKDGKTVYTHINTHEMWLMSKDDQGQTFFHTPDGSESQWTLPQRPLPHPPPRSSNEFDTKGIRFSSWNTNSAAFIFTKSDESKGPDKAGVLNKTKVAENGKRLRKKNWSSSWTVLEGSILTFYKDGKNQSTNSMKQSSSFSTPEYTVELRGASVCWAPREKSSKKNVLELKTRGGSEYLVQHDTDSIATGWYNSILDSIQMMSVDTTTEHNDHPQEPSPSERIEGTNKEEKEKKAPGVGQKSNDVTMDSTDSRKVRNKLKRLLQRRPTLQSLRDKGYIKDQVFGCHLHVLCEREKTSVPTFVKECIKTVENRGLDIDGLYRVSGNLATIQKLRFKVDHDENLNLDDGRWEDVHVITGALKLFFRELPEPLFPFSHFDRFISAIKISDQKAQINYLKELVQSLPLPNRDTMKALFQHLCRVIEKHDENRMSVKSVAIVFGPTLLKKETEAGNIAMHMVFQNQVVEQILSNCNYIFAES</sequence>
<comment type="caution">
    <text evidence="6">The sequence shown here is derived from an EMBL/GenBank/DDBJ whole genome shotgun (WGS) entry which is preliminary data.</text>
</comment>
<dbReference type="PROSITE" id="PS50020">
    <property type="entry name" value="WW_DOMAIN_2"/>
    <property type="match status" value="2"/>
</dbReference>
<name>A0AAV7Q9E4_PLEWA</name>